<evidence type="ECO:0000313" key="2">
    <source>
        <dbReference type="Proteomes" id="UP001430953"/>
    </source>
</evidence>
<sequence length="101" mass="11778">MYQYFSLLTYARLTYSHMCIHEDIIYCIYFISFGHTCNDRNSVYFYKSLPTIRRATPIATCNDTSPLPPPLLMCPCKICRRSFREQSNAGRTNLLTLLTGY</sequence>
<comment type="caution">
    <text evidence="1">The sequence shown here is derived from an EMBL/GenBank/DDBJ whole genome shotgun (WGS) entry which is preliminary data.</text>
</comment>
<organism evidence="1 2">
    <name type="scientific">Cardiocondyla obscurior</name>
    <dbReference type="NCBI Taxonomy" id="286306"/>
    <lineage>
        <taxon>Eukaryota</taxon>
        <taxon>Metazoa</taxon>
        <taxon>Ecdysozoa</taxon>
        <taxon>Arthropoda</taxon>
        <taxon>Hexapoda</taxon>
        <taxon>Insecta</taxon>
        <taxon>Pterygota</taxon>
        <taxon>Neoptera</taxon>
        <taxon>Endopterygota</taxon>
        <taxon>Hymenoptera</taxon>
        <taxon>Apocrita</taxon>
        <taxon>Aculeata</taxon>
        <taxon>Formicoidea</taxon>
        <taxon>Formicidae</taxon>
        <taxon>Myrmicinae</taxon>
        <taxon>Cardiocondyla</taxon>
    </lineage>
</organism>
<dbReference type="EMBL" id="JADYXP020000007">
    <property type="protein sequence ID" value="KAL0120243.1"/>
    <property type="molecule type" value="Genomic_DNA"/>
</dbReference>
<evidence type="ECO:0000313" key="1">
    <source>
        <dbReference type="EMBL" id="KAL0120243.1"/>
    </source>
</evidence>
<gene>
    <name evidence="1" type="ORF">PUN28_008123</name>
</gene>
<name>A0AAW2FXT0_9HYME</name>
<reference evidence="1 2" key="1">
    <citation type="submission" date="2023-03" db="EMBL/GenBank/DDBJ databases">
        <title>High recombination rates correlate with genetic variation in Cardiocondyla obscurior ants.</title>
        <authorList>
            <person name="Errbii M."/>
        </authorList>
    </citation>
    <scope>NUCLEOTIDE SEQUENCE [LARGE SCALE GENOMIC DNA]</scope>
    <source>
        <strain evidence="1">Alpha-2009</strain>
        <tissue evidence="1">Whole body</tissue>
    </source>
</reference>
<proteinExistence type="predicted"/>
<accession>A0AAW2FXT0</accession>
<keyword evidence="2" id="KW-1185">Reference proteome</keyword>
<protein>
    <submittedName>
        <fullName evidence="1">Uncharacterized protein</fullName>
    </submittedName>
</protein>
<dbReference type="AlphaFoldDB" id="A0AAW2FXT0"/>
<dbReference type="Proteomes" id="UP001430953">
    <property type="component" value="Unassembled WGS sequence"/>
</dbReference>